<accession>A0ABT2HVZ7</accession>
<reference evidence="1 2" key="1">
    <citation type="submission" date="2022-04" db="EMBL/GenBank/DDBJ databases">
        <title>Human microbiome associated bacterial genomes.</title>
        <authorList>
            <person name="Sandstrom S."/>
            <person name="Salamzade R."/>
            <person name="Kalan L.R."/>
        </authorList>
    </citation>
    <scope>NUCLEOTIDE SEQUENCE [LARGE SCALE GENOMIC DNA]</scope>
    <source>
        <strain evidence="2">p3-SID1799</strain>
    </source>
</reference>
<evidence type="ECO:0008006" key="3">
    <source>
        <dbReference type="Google" id="ProtNLM"/>
    </source>
</evidence>
<organism evidence="1 2">
    <name type="scientific">Pseudoclavibacter albus</name>
    <dbReference type="NCBI Taxonomy" id="272241"/>
    <lineage>
        <taxon>Bacteria</taxon>
        <taxon>Bacillati</taxon>
        <taxon>Actinomycetota</taxon>
        <taxon>Actinomycetes</taxon>
        <taxon>Micrococcales</taxon>
        <taxon>Microbacteriaceae</taxon>
        <taxon>Pseudoclavibacter</taxon>
    </lineage>
</organism>
<evidence type="ECO:0000313" key="2">
    <source>
        <dbReference type="Proteomes" id="UP001525379"/>
    </source>
</evidence>
<dbReference type="Proteomes" id="UP001525379">
    <property type="component" value="Unassembled WGS sequence"/>
</dbReference>
<sequence>MNATLSNPIEAIEAGAVPATAWATDPLGAWQSVTDAELDGTDAALERIHTLTLATDDAGFSVCAEQALQVTVIDDEATTRWLAPMVRITTDAAPGEDSVVFPLSELNTIVEALQGLRVRVISRALNAMTTHEADAEGNGTKCAVAVSAYVDRELAVIGDE</sequence>
<keyword evidence="2" id="KW-1185">Reference proteome</keyword>
<gene>
    <name evidence="1" type="ORF">M3D15_04000</name>
</gene>
<name>A0ABT2HVZ7_9MICO</name>
<proteinExistence type="predicted"/>
<dbReference type="RefSeq" id="WP_260104000.1">
    <property type="nucleotide sequence ID" value="NZ_JALXSQ010000010.1"/>
</dbReference>
<comment type="caution">
    <text evidence="1">The sequence shown here is derived from an EMBL/GenBank/DDBJ whole genome shotgun (WGS) entry which is preliminary data.</text>
</comment>
<evidence type="ECO:0000313" key="1">
    <source>
        <dbReference type="EMBL" id="MCT2042498.1"/>
    </source>
</evidence>
<protein>
    <recommendedName>
        <fullName evidence="3">DUF222 domain-containing protein</fullName>
    </recommendedName>
</protein>
<dbReference type="EMBL" id="JALXSQ010000010">
    <property type="protein sequence ID" value="MCT2042498.1"/>
    <property type="molecule type" value="Genomic_DNA"/>
</dbReference>